<dbReference type="STRING" id="6573.A0A210QUU4"/>
<evidence type="ECO:0000313" key="7">
    <source>
        <dbReference type="Proteomes" id="UP000242188"/>
    </source>
</evidence>
<dbReference type="GO" id="GO:0012505">
    <property type="term" value="C:endomembrane system"/>
    <property type="evidence" value="ECO:0007669"/>
    <property type="project" value="UniProtKB-SubCell"/>
</dbReference>
<dbReference type="OrthoDB" id="405996at2759"/>
<protein>
    <submittedName>
        <fullName evidence="6">Polyphosphoinositide phosphatase</fullName>
    </submittedName>
</protein>
<comment type="caution">
    <text evidence="6">The sequence shown here is derived from an EMBL/GenBank/DDBJ whole genome shotgun (WGS) entry which is preliminary data.</text>
</comment>
<dbReference type="Proteomes" id="UP000242188">
    <property type="component" value="Unassembled WGS sequence"/>
</dbReference>
<dbReference type="GO" id="GO:0046856">
    <property type="term" value="P:phosphatidylinositol dephosphorylation"/>
    <property type="evidence" value="ECO:0007669"/>
    <property type="project" value="InterPro"/>
</dbReference>
<dbReference type="Pfam" id="PF02383">
    <property type="entry name" value="Syja_N"/>
    <property type="match status" value="1"/>
</dbReference>
<dbReference type="PROSITE" id="PS50275">
    <property type="entry name" value="SAC"/>
    <property type="match status" value="1"/>
</dbReference>
<proteinExistence type="predicted"/>
<dbReference type="InterPro" id="IPR043573">
    <property type="entry name" value="Fig4-like"/>
</dbReference>
<evidence type="ECO:0000256" key="1">
    <source>
        <dbReference type="ARBA" id="ARBA00004308"/>
    </source>
</evidence>
<sequence>MGRYDSYETLPEKQHAEELVRFVHLSIISIRLPSQTIRVNQTFHVIGLTDDFCFCLSKFDEDLIMECPIISRIQKVILYETKARFYVVGSNKTETCYRVLKVDRTEPKELIIQDDKAEYSMVQIRNLLTMIKHGNINKDSKLKAGDSPLAKSVSAFGIFGFVRFLEGYYIILITKRRKAAILGPHIIYKIEDTAMIYIPNDNIRSSSYSYSEEQRYLKMFQSIDLSSNFYFSYSYDLTHTLQYNMTTVIDPVTLRQPERTDSTPPLKVWGQSGTGTDQKSAAEESGPPDTGQSAETTADKKSVEDEHKPHATGQSAEEGSVPPDTGQTAETTADKKQKVIYGVRSVPEEKYVWNHFLQRNCKDTIHRDWMILVTHGFVDQRNICVYGKPLYLTLIARRSNQFAGTRFLKRGANCKGEVANEVETEQILHDASITFLERANITSFVQMRGSVPLYWSQDVSKMVPKPPIMIDQIDPYAGVAGRHFNEVLKRYGAPAIILNLVKKKEKRRHESILTDEYKKAVNYLNQFLSPQHALKYISFDMAHISKNKDVLLRMVSFAGKCVKLSGLFVHRSKKVGDEFWQSSRMLEQLYEDQGDTIALQYGGSQLVHRIEGYRKTAPWTSHSKDIMNTISRYYSNTFADLEKQQATNVFLGVFEPVVGKPNIWELPTDFYLHNKDFGAKLTQIRRSYSQWWEVPVYRSLPLPWKQVSKPQTCEIVRVDQVEERVNLFEEYYRTTELTFFQDIFTHSLYPTFSKDVKPRTTKSESPFTRRVQPEQNAIQEANPNVSGKDSTSSTTSTGSESSESSSDEVEMLNIDVSSSQSDSSAELVDEIVEETQELQRKRRLEILRDYGFHLGEPRTSDMNKYKRYVNLGRACLGNADLPDTRFMNRDLANRCNRVIDIDVASVFKLGSSYEVEPPPVNKQDQLLYQKNVMCGKKGATNPSKDQIRFYKRYISKNLR</sequence>
<gene>
    <name evidence="6" type="ORF">KP79_PYT06833</name>
</gene>
<feature type="compositionally biased region" description="Low complexity" evidence="4">
    <location>
        <begin position="785"/>
        <end position="804"/>
    </location>
</feature>
<evidence type="ECO:0000259" key="5">
    <source>
        <dbReference type="PROSITE" id="PS50275"/>
    </source>
</evidence>
<dbReference type="GO" id="GO:0043813">
    <property type="term" value="F:phosphatidylinositol-3,5-bisphosphate 5-phosphatase activity"/>
    <property type="evidence" value="ECO:0007669"/>
    <property type="project" value="InterPro"/>
</dbReference>
<dbReference type="AlphaFoldDB" id="A0A210QUU4"/>
<accession>A0A210QUU4</accession>
<evidence type="ECO:0000313" key="6">
    <source>
        <dbReference type="EMBL" id="OWF52510.1"/>
    </source>
</evidence>
<dbReference type="PANTHER" id="PTHR45738">
    <property type="entry name" value="POLYPHOSPHOINOSITIDE PHOSPHATASE"/>
    <property type="match status" value="1"/>
</dbReference>
<evidence type="ECO:0000256" key="2">
    <source>
        <dbReference type="ARBA" id="ARBA00022801"/>
    </source>
</evidence>
<keyword evidence="2" id="KW-0378">Hydrolase</keyword>
<keyword evidence="7" id="KW-1185">Reference proteome</keyword>
<evidence type="ECO:0000256" key="4">
    <source>
        <dbReference type="SAM" id="MobiDB-lite"/>
    </source>
</evidence>
<feature type="domain" description="SAC" evidence="5">
    <location>
        <begin position="220"/>
        <end position="525"/>
    </location>
</feature>
<comment type="subcellular location">
    <subcellularLocation>
        <location evidence="1">Endomembrane system</location>
    </subcellularLocation>
</comment>
<feature type="region of interest" description="Disordered" evidence="4">
    <location>
        <begin position="254"/>
        <end position="334"/>
    </location>
</feature>
<reference evidence="6 7" key="1">
    <citation type="journal article" date="2017" name="Nat. Ecol. Evol.">
        <title>Scallop genome provides insights into evolution of bilaterian karyotype and development.</title>
        <authorList>
            <person name="Wang S."/>
            <person name="Zhang J."/>
            <person name="Jiao W."/>
            <person name="Li J."/>
            <person name="Xun X."/>
            <person name="Sun Y."/>
            <person name="Guo X."/>
            <person name="Huan P."/>
            <person name="Dong B."/>
            <person name="Zhang L."/>
            <person name="Hu X."/>
            <person name="Sun X."/>
            <person name="Wang J."/>
            <person name="Zhao C."/>
            <person name="Wang Y."/>
            <person name="Wang D."/>
            <person name="Huang X."/>
            <person name="Wang R."/>
            <person name="Lv J."/>
            <person name="Li Y."/>
            <person name="Zhang Z."/>
            <person name="Liu B."/>
            <person name="Lu W."/>
            <person name="Hui Y."/>
            <person name="Liang J."/>
            <person name="Zhou Z."/>
            <person name="Hou R."/>
            <person name="Li X."/>
            <person name="Liu Y."/>
            <person name="Li H."/>
            <person name="Ning X."/>
            <person name="Lin Y."/>
            <person name="Zhao L."/>
            <person name="Xing Q."/>
            <person name="Dou J."/>
            <person name="Li Y."/>
            <person name="Mao J."/>
            <person name="Guo H."/>
            <person name="Dou H."/>
            <person name="Li T."/>
            <person name="Mu C."/>
            <person name="Jiang W."/>
            <person name="Fu Q."/>
            <person name="Fu X."/>
            <person name="Miao Y."/>
            <person name="Liu J."/>
            <person name="Yu Q."/>
            <person name="Li R."/>
            <person name="Liao H."/>
            <person name="Li X."/>
            <person name="Kong Y."/>
            <person name="Jiang Z."/>
            <person name="Chourrout D."/>
            <person name="Li R."/>
            <person name="Bao Z."/>
        </authorList>
    </citation>
    <scope>NUCLEOTIDE SEQUENCE [LARGE SCALE GENOMIC DNA]</scope>
    <source>
        <strain evidence="6 7">PY_sf001</strain>
    </source>
</reference>
<dbReference type="PANTHER" id="PTHR45738:SF5">
    <property type="entry name" value="POLYPHOSPHOINOSITIDE PHOSPHATASE"/>
    <property type="match status" value="1"/>
</dbReference>
<dbReference type="EMBL" id="NEDP02001786">
    <property type="protein sequence ID" value="OWF52510.1"/>
    <property type="molecule type" value="Genomic_DNA"/>
</dbReference>
<feature type="region of interest" description="Disordered" evidence="4">
    <location>
        <begin position="755"/>
        <end position="809"/>
    </location>
</feature>
<name>A0A210QUU4_MIZYE</name>
<dbReference type="InterPro" id="IPR002013">
    <property type="entry name" value="SAC_dom"/>
</dbReference>
<feature type="compositionally biased region" description="Polar residues" evidence="4">
    <location>
        <begin position="773"/>
        <end position="784"/>
    </location>
</feature>
<evidence type="ECO:0000256" key="3">
    <source>
        <dbReference type="ARBA" id="ARBA00023136"/>
    </source>
</evidence>
<organism evidence="6 7">
    <name type="scientific">Mizuhopecten yessoensis</name>
    <name type="common">Japanese scallop</name>
    <name type="synonym">Patinopecten yessoensis</name>
    <dbReference type="NCBI Taxonomy" id="6573"/>
    <lineage>
        <taxon>Eukaryota</taxon>
        <taxon>Metazoa</taxon>
        <taxon>Spiralia</taxon>
        <taxon>Lophotrochozoa</taxon>
        <taxon>Mollusca</taxon>
        <taxon>Bivalvia</taxon>
        <taxon>Autobranchia</taxon>
        <taxon>Pteriomorphia</taxon>
        <taxon>Pectinida</taxon>
        <taxon>Pectinoidea</taxon>
        <taxon>Pectinidae</taxon>
        <taxon>Mizuhopecten</taxon>
    </lineage>
</organism>
<feature type="compositionally biased region" description="Basic and acidic residues" evidence="4">
    <location>
        <begin position="297"/>
        <end position="309"/>
    </location>
</feature>
<keyword evidence="3" id="KW-0472">Membrane</keyword>